<dbReference type="AlphaFoldDB" id="K1R954"/>
<gene>
    <name evidence="1" type="ORF">CGI_10027806</name>
</gene>
<dbReference type="PROSITE" id="PS50004">
    <property type="entry name" value="C2"/>
    <property type="match status" value="1"/>
</dbReference>
<dbReference type="GO" id="GO:0005886">
    <property type="term" value="C:plasma membrane"/>
    <property type="evidence" value="ECO:0007669"/>
    <property type="project" value="TreeGrafter"/>
</dbReference>
<dbReference type="SMART" id="SM00239">
    <property type="entry name" value="C2"/>
    <property type="match status" value="1"/>
</dbReference>
<dbReference type="GO" id="GO:0030276">
    <property type="term" value="F:clathrin binding"/>
    <property type="evidence" value="ECO:0007669"/>
    <property type="project" value="TreeGrafter"/>
</dbReference>
<dbReference type="GO" id="GO:0017156">
    <property type="term" value="P:calcium-ion regulated exocytosis"/>
    <property type="evidence" value="ECO:0007669"/>
    <property type="project" value="TreeGrafter"/>
</dbReference>
<accession>K1R954</accession>
<dbReference type="PANTHER" id="PTHR10024">
    <property type="entry name" value="SYNAPTOTAGMIN"/>
    <property type="match status" value="1"/>
</dbReference>
<evidence type="ECO:0000313" key="1">
    <source>
        <dbReference type="EMBL" id="EKC40164.1"/>
    </source>
</evidence>
<dbReference type="GO" id="GO:0001786">
    <property type="term" value="F:phosphatidylserine binding"/>
    <property type="evidence" value="ECO:0007669"/>
    <property type="project" value="TreeGrafter"/>
</dbReference>
<dbReference type="Gene3D" id="2.60.40.150">
    <property type="entry name" value="C2 domain"/>
    <property type="match status" value="1"/>
</dbReference>
<dbReference type="GO" id="GO:0005544">
    <property type="term" value="F:calcium-dependent phospholipid binding"/>
    <property type="evidence" value="ECO:0007669"/>
    <property type="project" value="TreeGrafter"/>
</dbReference>
<sequence>MLDSTNNDYLTDFSDCEILEEEEYQSVLQKQEPRRSSLEENFGKTVAPADKKMLYRRSHSLAEIRPTHVFLPEGRGRADGRRITLSSLALDNNVSTAGPQYQRKKPKFNICKLSGIPNLRDPYLLKNTLVTVRQVGIGLPDRPVVMHDLNLEEMVVHRSAVPLNPTGKLKVQFQYSEDRTSLMVIIIELHQGDIRISGCYQPVAGKMVFNILEARNIPRVSILGAVNPYVKVEMFVNGIRESKDTTKTRQNTQDPMWNHQVVFEINRENPKLLGHVFVFRIFHKDMMMGIQEIGQVEFGWHSHGEQLDHWYDIMEHPHRPTDYWHQIIKTSKIQT</sequence>
<proteinExistence type="predicted"/>
<dbReference type="GO" id="GO:0005509">
    <property type="term" value="F:calcium ion binding"/>
    <property type="evidence" value="ECO:0007669"/>
    <property type="project" value="TreeGrafter"/>
</dbReference>
<dbReference type="EMBL" id="JH818873">
    <property type="protein sequence ID" value="EKC40164.1"/>
    <property type="molecule type" value="Genomic_DNA"/>
</dbReference>
<dbReference type="SUPFAM" id="SSF49562">
    <property type="entry name" value="C2 domain (Calcium/lipid-binding domain, CaLB)"/>
    <property type="match status" value="1"/>
</dbReference>
<dbReference type="PANTHER" id="PTHR10024:SF374">
    <property type="entry name" value="C2 DOMAIN-CONTAINING PROTEIN"/>
    <property type="match status" value="1"/>
</dbReference>
<reference evidence="1" key="1">
    <citation type="journal article" date="2012" name="Nature">
        <title>The oyster genome reveals stress adaptation and complexity of shell formation.</title>
        <authorList>
            <person name="Zhang G."/>
            <person name="Fang X."/>
            <person name="Guo X."/>
            <person name="Li L."/>
            <person name="Luo R."/>
            <person name="Xu F."/>
            <person name="Yang P."/>
            <person name="Zhang L."/>
            <person name="Wang X."/>
            <person name="Qi H."/>
            <person name="Xiong Z."/>
            <person name="Que H."/>
            <person name="Xie Y."/>
            <person name="Holland P.W."/>
            <person name="Paps J."/>
            <person name="Zhu Y."/>
            <person name="Wu F."/>
            <person name="Chen Y."/>
            <person name="Wang J."/>
            <person name="Peng C."/>
            <person name="Meng J."/>
            <person name="Yang L."/>
            <person name="Liu J."/>
            <person name="Wen B."/>
            <person name="Zhang N."/>
            <person name="Huang Z."/>
            <person name="Zhu Q."/>
            <person name="Feng Y."/>
            <person name="Mount A."/>
            <person name="Hedgecock D."/>
            <person name="Xu Z."/>
            <person name="Liu Y."/>
            <person name="Domazet-Loso T."/>
            <person name="Du Y."/>
            <person name="Sun X."/>
            <person name="Zhang S."/>
            <person name="Liu B."/>
            <person name="Cheng P."/>
            <person name="Jiang X."/>
            <person name="Li J."/>
            <person name="Fan D."/>
            <person name="Wang W."/>
            <person name="Fu W."/>
            <person name="Wang T."/>
            <person name="Wang B."/>
            <person name="Zhang J."/>
            <person name="Peng Z."/>
            <person name="Li Y."/>
            <person name="Li N."/>
            <person name="Wang J."/>
            <person name="Chen M."/>
            <person name="He Y."/>
            <person name="Tan F."/>
            <person name="Song X."/>
            <person name="Zheng Q."/>
            <person name="Huang R."/>
            <person name="Yang H."/>
            <person name="Du X."/>
            <person name="Chen L."/>
            <person name="Yang M."/>
            <person name="Gaffney P.M."/>
            <person name="Wang S."/>
            <person name="Luo L."/>
            <person name="She Z."/>
            <person name="Ming Y."/>
            <person name="Huang W."/>
            <person name="Zhang S."/>
            <person name="Huang B."/>
            <person name="Zhang Y."/>
            <person name="Qu T."/>
            <person name="Ni P."/>
            <person name="Miao G."/>
            <person name="Wang J."/>
            <person name="Wang Q."/>
            <person name="Steinberg C.E."/>
            <person name="Wang H."/>
            <person name="Li N."/>
            <person name="Qian L."/>
            <person name="Zhang G."/>
            <person name="Li Y."/>
            <person name="Yang H."/>
            <person name="Liu X."/>
            <person name="Wang J."/>
            <person name="Yin Y."/>
            <person name="Wang J."/>
        </authorList>
    </citation>
    <scope>NUCLEOTIDE SEQUENCE [LARGE SCALE GENOMIC DNA]</scope>
    <source>
        <strain evidence="1">05x7-T-G4-1.051#20</strain>
    </source>
</reference>
<dbReference type="GO" id="GO:0000149">
    <property type="term" value="F:SNARE binding"/>
    <property type="evidence" value="ECO:0007669"/>
    <property type="project" value="TreeGrafter"/>
</dbReference>
<dbReference type="InParanoid" id="K1R954"/>
<dbReference type="HOGENOM" id="CLU_829631_0_0_1"/>
<name>K1R954_MAGGI</name>
<protein>
    <submittedName>
        <fullName evidence="1">Synaptotagmin-1</fullName>
    </submittedName>
</protein>
<dbReference type="CDD" id="cd00276">
    <property type="entry name" value="C2B_Synaptotagmin"/>
    <property type="match status" value="1"/>
</dbReference>
<dbReference type="GO" id="GO:0070382">
    <property type="term" value="C:exocytic vesicle"/>
    <property type="evidence" value="ECO:0007669"/>
    <property type="project" value="TreeGrafter"/>
</dbReference>
<dbReference type="InterPro" id="IPR000008">
    <property type="entry name" value="C2_dom"/>
</dbReference>
<organism evidence="1">
    <name type="scientific">Magallana gigas</name>
    <name type="common">Pacific oyster</name>
    <name type="synonym">Crassostrea gigas</name>
    <dbReference type="NCBI Taxonomy" id="29159"/>
    <lineage>
        <taxon>Eukaryota</taxon>
        <taxon>Metazoa</taxon>
        <taxon>Spiralia</taxon>
        <taxon>Lophotrochozoa</taxon>
        <taxon>Mollusca</taxon>
        <taxon>Bivalvia</taxon>
        <taxon>Autobranchia</taxon>
        <taxon>Pteriomorphia</taxon>
        <taxon>Ostreida</taxon>
        <taxon>Ostreoidea</taxon>
        <taxon>Ostreidae</taxon>
        <taxon>Magallana</taxon>
    </lineage>
</organism>
<dbReference type="Pfam" id="PF00168">
    <property type="entry name" value="C2"/>
    <property type="match status" value="1"/>
</dbReference>
<dbReference type="InterPro" id="IPR035892">
    <property type="entry name" value="C2_domain_sf"/>
</dbReference>